<name>A0A345BEN0_9NEOP</name>
<evidence type="ECO:0000313" key="2">
    <source>
        <dbReference type="EMBL" id="AXF48704.1"/>
    </source>
</evidence>
<dbReference type="InterPro" id="IPR005055">
    <property type="entry name" value="A10/PebIII"/>
</dbReference>
<organism evidence="2">
    <name type="scientific">Lobesia botrana</name>
    <dbReference type="NCBI Taxonomy" id="209534"/>
    <lineage>
        <taxon>Eukaryota</taxon>
        <taxon>Metazoa</taxon>
        <taxon>Ecdysozoa</taxon>
        <taxon>Arthropoda</taxon>
        <taxon>Hexapoda</taxon>
        <taxon>Insecta</taxon>
        <taxon>Pterygota</taxon>
        <taxon>Neoptera</taxon>
        <taxon>Endopterygota</taxon>
        <taxon>Lepidoptera</taxon>
        <taxon>Glossata</taxon>
        <taxon>Ditrysia</taxon>
        <taxon>Tortricoidea</taxon>
        <taxon>Tortricidae</taxon>
        <taxon>Olethreutinae</taxon>
        <taxon>Olethreutini</taxon>
        <taxon>Lobesia</taxon>
    </lineage>
</organism>
<keyword evidence="1" id="KW-0732">Signal</keyword>
<dbReference type="PANTHER" id="PTHR11257">
    <property type="entry name" value="CHEMOSENSORY PROTEIN-RELATED"/>
    <property type="match status" value="1"/>
</dbReference>
<dbReference type="SUPFAM" id="SSF100910">
    <property type="entry name" value="Chemosensory protein Csp2"/>
    <property type="match status" value="1"/>
</dbReference>
<evidence type="ECO:0000256" key="1">
    <source>
        <dbReference type="SAM" id="SignalP"/>
    </source>
</evidence>
<feature type="signal peptide" evidence="1">
    <location>
        <begin position="1"/>
        <end position="16"/>
    </location>
</feature>
<dbReference type="PANTHER" id="PTHR11257:SF13">
    <property type="entry name" value="GEO07322P1"/>
    <property type="match status" value="1"/>
</dbReference>
<feature type="chain" id="PRO_5016814593" evidence="1">
    <location>
        <begin position="17"/>
        <end position="125"/>
    </location>
</feature>
<dbReference type="EMBL" id="MG788186">
    <property type="protein sequence ID" value="AXF48704.1"/>
    <property type="molecule type" value="mRNA"/>
</dbReference>
<dbReference type="AlphaFoldDB" id="A0A345BEN0"/>
<accession>A0A345BEN0</accession>
<protein>
    <submittedName>
        <fullName evidence="2">Chemosensory protein CSP6</fullName>
    </submittedName>
</protein>
<dbReference type="InterPro" id="IPR036682">
    <property type="entry name" value="OS_D_A10/PebIII_sf"/>
</dbReference>
<dbReference type="Pfam" id="PF03392">
    <property type="entry name" value="OS-D"/>
    <property type="match status" value="1"/>
</dbReference>
<proteinExistence type="evidence at transcript level"/>
<sequence>MKVLVVLSVLMAVGLARPDGDHYDSKYDDFDVQTLIDNPRLLKAYTLCLLSKGSCTAEGSSFKKILPEAVATTCGKCTPKQRVLVRTVIKALQEKLPQEWQELVKLHDPEGKYKESFGKFLTSTD</sequence>
<reference evidence="2" key="1">
    <citation type="journal article" date="2018" name="Comp. Biochem. Physiol. Part D Genomics Proteomics">
        <title>Analysis of the grapevine moth Lobesia botrana antennal transcriptome and expression of odorant-binding and chemosensory proteins.</title>
        <authorList>
            <person name="Rojas V."/>
            <person name="Jimenez H."/>
            <person name="Palma-Millanao R."/>
            <person name="Gonzalez-Gonzalez A."/>
            <person name="Machuca J."/>
            <person name="Godoy R."/>
            <person name="Ceballos R."/>
            <person name="Mutis A."/>
            <person name="Venthur H."/>
        </authorList>
    </citation>
    <scope>NUCLEOTIDE SEQUENCE</scope>
</reference>
<dbReference type="Gene3D" id="1.10.2080.10">
    <property type="entry name" value="Insect odorant-binding protein A10/Ejaculatory bulb-specific protein 3"/>
    <property type="match status" value="1"/>
</dbReference>